<keyword evidence="2" id="KW-1185">Reference proteome</keyword>
<name>A0ABW0CWG4_STRCD</name>
<comment type="caution">
    <text evidence="1">The sequence shown here is derived from an EMBL/GenBank/DDBJ whole genome shotgun (WGS) entry which is preliminary data.</text>
</comment>
<sequence>MPTPRLTELPDAVLRLIEKASGPVADVGTVNAGLNSAIAARVRTTEHTLFVKGLPLDHPRVWTQRREADVNPYVRDVAPELHWHMEEDGWSLLGFEYVPGQYADFTPGSPVLPAVIATMARLADVPAPGVELKTMPHRLRTYVDDPADLSWFAGNSLLHTEWNPHNVLVTSNGAQLVDWAWASLGAAWIDPALWLLWLIAFGHTPAQAESEAAAHPAWELTPPAGLDVLAIVQRRLWDSIAHQSPDDWARPMQRAAQAWAEHRAAKS</sequence>
<accession>A0ABW0CWG4</accession>
<protein>
    <submittedName>
        <fullName evidence="1">Aminoglycoside phosphotransferase</fullName>
    </submittedName>
</protein>
<dbReference type="SUPFAM" id="SSF56112">
    <property type="entry name" value="Protein kinase-like (PK-like)"/>
    <property type="match status" value="1"/>
</dbReference>
<dbReference type="RefSeq" id="WP_380862043.1">
    <property type="nucleotide sequence ID" value="NZ_JBHSKM010000028.1"/>
</dbReference>
<evidence type="ECO:0000313" key="1">
    <source>
        <dbReference type="EMBL" id="MFC5218845.1"/>
    </source>
</evidence>
<dbReference type="InterPro" id="IPR011009">
    <property type="entry name" value="Kinase-like_dom_sf"/>
</dbReference>
<dbReference type="EMBL" id="JBHSKM010000028">
    <property type="protein sequence ID" value="MFC5218845.1"/>
    <property type="molecule type" value="Genomic_DNA"/>
</dbReference>
<proteinExistence type="predicted"/>
<reference evidence="2" key="1">
    <citation type="journal article" date="2019" name="Int. J. Syst. Evol. Microbiol.">
        <title>The Global Catalogue of Microorganisms (GCM) 10K type strain sequencing project: providing services to taxonomists for standard genome sequencing and annotation.</title>
        <authorList>
            <consortium name="The Broad Institute Genomics Platform"/>
            <consortium name="The Broad Institute Genome Sequencing Center for Infectious Disease"/>
            <person name="Wu L."/>
            <person name="Ma J."/>
        </authorList>
    </citation>
    <scope>NUCLEOTIDE SEQUENCE [LARGE SCALE GENOMIC DNA]</scope>
    <source>
        <strain evidence="2">KCTC 42586</strain>
    </source>
</reference>
<dbReference type="Proteomes" id="UP001596263">
    <property type="component" value="Unassembled WGS sequence"/>
</dbReference>
<organism evidence="1 2">
    <name type="scientific">Streptomyces coerulescens</name>
    <dbReference type="NCBI Taxonomy" id="29304"/>
    <lineage>
        <taxon>Bacteria</taxon>
        <taxon>Bacillati</taxon>
        <taxon>Actinomycetota</taxon>
        <taxon>Actinomycetes</taxon>
        <taxon>Kitasatosporales</taxon>
        <taxon>Streptomycetaceae</taxon>
        <taxon>Streptomyces</taxon>
    </lineage>
</organism>
<evidence type="ECO:0000313" key="2">
    <source>
        <dbReference type="Proteomes" id="UP001596263"/>
    </source>
</evidence>
<gene>
    <name evidence="1" type="ORF">ACFPQ9_33860</name>
</gene>